<organism evidence="1 2">
    <name type="scientific">Campylobacter lanienae NCTC 13004</name>
    <dbReference type="NCBI Taxonomy" id="1031753"/>
    <lineage>
        <taxon>Bacteria</taxon>
        <taxon>Pseudomonadati</taxon>
        <taxon>Campylobacterota</taxon>
        <taxon>Epsilonproteobacteria</taxon>
        <taxon>Campylobacterales</taxon>
        <taxon>Campylobacteraceae</taxon>
        <taxon>Campylobacter</taxon>
    </lineage>
</organism>
<reference evidence="2" key="1">
    <citation type="journal article" date="2017" name="Genome Biol. Evol.">
        <title>Comparative Genomic Analysis Identifies a Campylobacter Clade Deficient in Selenium Metabolism.</title>
        <authorList>
            <person name="Miller W.G."/>
            <person name="Yee E."/>
            <person name="Lopes B.S."/>
            <person name="Chapman M.H."/>
            <person name="Huynh S."/>
            <person name="Bono J.L."/>
            <person name="Parker C.T."/>
            <person name="Strachan N.J.C."/>
            <person name="Forbes K.J."/>
        </authorList>
    </citation>
    <scope>NUCLEOTIDE SEQUENCE [LARGE SCALE GENOMIC DNA]</scope>
    <source>
        <strain evidence="2">NCTC 13004</strain>
    </source>
</reference>
<dbReference type="InterPro" id="IPR052968">
    <property type="entry name" value="Nucleotide_metab_enz"/>
</dbReference>
<dbReference type="PANTHER" id="PTHR42146">
    <property type="entry name" value="3',5'-CYCLIC-NUCLEOTIDE PHOSPHODIESTERASE"/>
    <property type="match status" value="1"/>
</dbReference>
<dbReference type="Gene3D" id="3.10.310.30">
    <property type="match status" value="1"/>
</dbReference>
<dbReference type="PANTHER" id="PTHR42146:SF1">
    <property type="entry name" value="OLIGORIBONUCLEASE NRNB"/>
    <property type="match status" value="1"/>
</dbReference>
<dbReference type="InterPro" id="IPR038763">
    <property type="entry name" value="DHH_sf"/>
</dbReference>
<evidence type="ECO:0000313" key="2">
    <source>
        <dbReference type="Proteomes" id="UP000202031"/>
    </source>
</evidence>
<evidence type="ECO:0000313" key="1">
    <source>
        <dbReference type="EMBL" id="ARQ97630.1"/>
    </source>
</evidence>
<accession>A0A1X9SN42</accession>
<protein>
    <submittedName>
        <fullName evidence="1">Oligoribonuclease NrnB</fullName>
    </submittedName>
</protein>
<dbReference type="GeneID" id="46921357"/>
<dbReference type="SUPFAM" id="SSF64182">
    <property type="entry name" value="DHH phosphoesterases"/>
    <property type="match status" value="1"/>
</dbReference>
<dbReference type="Proteomes" id="UP000202031">
    <property type="component" value="Chromosome"/>
</dbReference>
<sequence length="337" mass="38630">MKIYHLSHTDLDGYSCQFVSNFYLKNIEFYNSNYGKEIDKKMSHIISKITDEKAIILITDLNLTQAQCQSYQDQLKDKDVKLILLDHHQTGADCAKIFPWYYLDSSRSATKICYDFFSAMFGEDERLKAYCDVVNAVDIWLKNDPNFELGKVCMGAIAGAKEINKVMFEDEHIEYIFFLIKNFFEFLSLNNAHIELDNRLHAIKKEFFYLKNDDTLSNLNSSYLVRRLASNKDKFSINYRGSKGILTYNIGSASVIGNDFLVANPEFEFFIDMTSKKSMSFRSNGDFDVSQMAKELCDGGGHKNASGGFFAGFVDSYNYDEIKSQVVNLINKKTGEL</sequence>
<dbReference type="Gene3D" id="3.90.1640.10">
    <property type="entry name" value="inorganic pyrophosphatase (n-terminal core)"/>
    <property type="match status" value="1"/>
</dbReference>
<dbReference type="KEGG" id="clx:CLAN_0885"/>
<name>A0A1X9SN42_9BACT</name>
<dbReference type="AlphaFoldDB" id="A0A1X9SN42"/>
<reference evidence="2" key="2">
    <citation type="journal article" date="2017" name="Genome Biol. Evol.">
        <title>Comparative genomic analysis identifies a Campylobacter clade deficient in selenium metabolism.</title>
        <authorList>
            <person name="Miller W.G."/>
            <person name="Yee E."/>
            <person name="Lopes B.S."/>
            <person name="Chapman M.H."/>
            <person name="Huynh S."/>
            <person name="Bono J.L."/>
            <person name="Parker C.T."/>
            <person name="Strachan N.J.C."/>
            <person name="Forbes K.J."/>
        </authorList>
    </citation>
    <scope>NUCLEOTIDE SEQUENCE [LARGE SCALE GENOMIC DNA]</scope>
    <source>
        <strain evidence="2">NCTC 13004</strain>
    </source>
</reference>
<dbReference type="RefSeq" id="WP_096017252.1">
    <property type="nucleotide sequence ID" value="NZ_CP015578.1"/>
</dbReference>
<proteinExistence type="predicted"/>
<dbReference type="EMBL" id="CP015578">
    <property type="protein sequence ID" value="ARQ97630.1"/>
    <property type="molecule type" value="Genomic_DNA"/>
</dbReference>
<gene>
    <name evidence="1" type="ORF">CLAN_0885</name>
</gene>